<evidence type="ECO:0000313" key="2">
    <source>
        <dbReference type="EMBL" id="KAF2884132.1"/>
    </source>
</evidence>
<dbReference type="Pfam" id="PF17921">
    <property type="entry name" value="Integrase_H2C2"/>
    <property type="match status" value="1"/>
</dbReference>
<sequence>MNGIRKEIELEQATMNHFKDTVARCRDRRYQVSLPWVEGHLPLPTNRNLAERKLQATTGKLVKEQKILMDTINATNMETAELFKKEAQELLLPAKFNLRGWEFGPSAEKKMMSVLGMLWDTWEDCLKIALKNLKKQVDRPATKRMLLSVANMVFDPLGLVCPVALRPRILIKKAYNNKMKLGWDDSLPEQIAKEVEGKEVTVQLVQAKSRITPKKCTSIPRLVRLAKTVRNHLMCEDIRTYLWSDSTVTLAWIQNDGIWGTFVTNQVKKIRQLTGISQWRHVRGELSPTDLPSRSCSAKQLITDQCFSTRPATSKFGKKEDFSVCHERLHKALCGRWYAKVLKLSQDEKHCSGLDDSRIKKLRLFKNDQGLLCIKTKLIFGMDEDNVKCPIVLPDNSNIVKLMILKEHQTSSHAGVQVLQSGLRERLWILNSRHTIGNVICKCATCCRFNATRCEIEEALLSVNRIKNAEAFEVTGVDLVGPLILRGGQKVWIVLYICAVYHAQDMDAHLLFTQYNNVFKKIDWKQFYRYSTVNRIDWRFNFTSAAWWGGFWERPVGL</sequence>
<organism evidence="2 3">
    <name type="scientific">Ignelater luminosus</name>
    <name type="common">Cucubano</name>
    <name type="synonym">Pyrophorus luminosus</name>
    <dbReference type="NCBI Taxonomy" id="2038154"/>
    <lineage>
        <taxon>Eukaryota</taxon>
        <taxon>Metazoa</taxon>
        <taxon>Ecdysozoa</taxon>
        <taxon>Arthropoda</taxon>
        <taxon>Hexapoda</taxon>
        <taxon>Insecta</taxon>
        <taxon>Pterygota</taxon>
        <taxon>Neoptera</taxon>
        <taxon>Endopterygota</taxon>
        <taxon>Coleoptera</taxon>
        <taxon>Polyphaga</taxon>
        <taxon>Elateriformia</taxon>
        <taxon>Elateroidea</taxon>
        <taxon>Elateridae</taxon>
        <taxon>Agrypninae</taxon>
        <taxon>Pyrophorini</taxon>
        <taxon>Ignelater</taxon>
    </lineage>
</organism>
<reference evidence="2" key="1">
    <citation type="submission" date="2019-08" db="EMBL/GenBank/DDBJ databases">
        <title>The genome of the North American firefly Photinus pyralis.</title>
        <authorList>
            <consortium name="Photinus pyralis genome working group"/>
            <person name="Fallon T.R."/>
            <person name="Sander Lower S.E."/>
            <person name="Weng J.-K."/>
        </authorList>
    </citation>
    <scope>NUCLEOTIDE SEQUENCE</scope>
    <source>
        <strain evidence="2">TRF0915ILg1</strain>
        <tissue evidence="2">Whole body</tissue>
    </source>
</reference>
<dbReference type="PANTHER" id="PTHR47331">
    <property type="entry name" value="PHD-TYPE DOMAIN-CONTAINING PROTEIN"/>
    <property type="match status" value="1"/>
</dbReference>
<comment type="caution">
    <text evidence="2">The sequence shown here is derived from an EMBL/GenBank/DDBJ whole genome shotgun (WGS) entry which is preliminary data.</text>
</comment>
<proteinExistence type="predicted"/>
<keyword evidence="3" id="KW-1185">Reference proteome</keyword>
<protein>
    <recommendedName>
        <fullName evidence="1">Integrase zinc-binding domain-containing protein</fullName>
    </recommendedName>
</protein>
<name>A0A8K0CF54_IGNLU</name>
<feature type="non-terminal residue" evidence="2">
    <location>
        <position position="558"/>
    </location>
</feature>
<gene>
    <name evidence="2" type="ORF">ILUMI_22052</name>
</gene>
<dbReference type="AlphaFoldDB" id="A0A8K0CF54"/>
<dbReference type="Pfam" id="PF05380">
    <property type="entry name" value="Peptidase_A17"/>
    <property type="match status" value="1"/>
</dbReference>
<dbReference type="InterPro" id="IPR041588">
    <property type="entry name" value="Integrase_H2C2"/>
</dbReference>
<dbReference type="EMBL" id="VTPC01090220">
    <property type="protein sequence ID" value="KAF2884132.1"/>
    <property type="molecule type" value="Genomic_DNA"/>
</dbReference>
<dbReference type="Proteomes" id="UP000801492">
    <property type="component" value="Unassembled WGS sequence"/>
</dbReference>
<evidence type="ECO:0000259" key="1">
    <source>
        <dbReference type="Pfam" id="PF17921"/>
    </source>
</evidence>
<accession>A0A8K0CF54</accession>
<evidence type="ECO:0000313" key="3">
    <source>
        <dbReference type="Proteomes" id="UP000801492"/>
    </source>
</evidence>
<feature type="domain" description="Integrase zinc-binding" evidence="1">
    <location>
        <begin position="398"/>
        <end position="451"/>
    </location>
</feature>
<dbReference type="OrthoDB" id="6775724at2759"/>
<dbReference type="InterPro" id="IPR008042">
    <property type="entry name" value="Retrotrans_Pao"/>
</dbReference>